<reference evidence="2" key="1">
    <citation type="submission" date="2016-02" db="EMBL/GenBank/DDBJ databases">
        <authorList>
            <person name="liu f."/>
        </authorList>
    </citation>
    <scope>NUCLEOTIDE SEQUENCE [LARGE SCALE GENOMIC DNA]</scope>
</reference>
<dbReference type="EMBL" id="FITM01000160">
    <property type="protein sequence ID" value="CZB22309.1"/>
    <property type="molecule type" value="Genomic_DNA"/>
</dbReference>
<name>A0A170TF78_9SYNE</name>
<dbReference type="Proteomes" id="UP000182631">
    <property type="component" value="Unassembled WGS sequence"/>
</dbReference>
<accession>A0A170TF78</accession>
<gene>
    <name evidence="1" type="ORF">FLM9_1504</name>
</gene>
<proteinExistence type="predicted"/>
<keyword evidence="2" id="KW-1185">Reference proteome</keyword>
<protein>
    <submittedName>
        <fullName evidence="1">Uncharacterized protein</fullName>
    </submittedName>
</protein>
<sequence length="46" mass="5245">MRADFKAEIKDIKVEMKQDNGEIKVEVRGMGKKLDRVLEILLAAQS</sequence>
<dbReference type="AlphaFoldDB" id="A0A170TF78"/>
<evidence type="ECO:0000313" key="2">
    <source>
        <dbReference type="Proteomes" id="UP000182631"/>
    </source>
</evidence>
<evidence type="ECO:0000313" key="1">
    <source>
        <dbReference type="EMBL" id="CZB22309.1"/>
    </source>
</evidence>
<organism evidence="1 2">
    <name type="scientific">Candidatus Synechococcus spongiarum</name>
    <dbReference type="NCBI Taxonomy" id="431041"/>
    <lineage>
        <taxon>Bacteria</taxon>
        <taxon>Bacillati</taxon>
        <taxon>Cyanobacteriota</taxon>
        <taxon>Cyanophyceae</taxon>
        <taxon>Synechococcales</taxon>
        <taxon>Synechococcaceae</taxon>
        <taxon>Synechococcus</taxon>
    </lineage>
</organism>
<dbReference type="RefSeq" id="WP_180365336.1">
    <property type="nucleotide sequence ID" value="NZ_FITM01000160.1"/>
</dbReference>